<evidence type="ECO:0000313" key="2">
    <source>
        <dbReference type="Proteomes" id="UP001234297"/>
    </source>
</evidence>
<reference evidence="1 2" key="1">
    <citation type="journal article" date="2022" name="Hortic Res">
        <title>A haplotype resolved chromosomal level avocado genome allows analysis of novel avocado genes.</title>
        <authorList>
            <person name="Nath O."/>
            <person name="Fletcher S.J."/>
            <person name="Hayward A."/>
            <person name="Shaw L.M."/>
            <person name="Masouleh A.K."/>
            <person name="Furtado A."/>
            <person name="Henry R.J."/>
            <person name="Mitter N."/>
        </authorList>
    </citation>
    <scope>NUCLEOTIDE SEQUENCE [LARGE SCALE GENOMIC DNA]</scope>
    <source>
        <strain evidence="2">cv. Hass</strain>
    </source>
</reference>
<protein>
    <submittedName>
        <fullName evidence="1">Uncharacterized protein</fullName>
    </submittedName>
</protein>
<organism evidence="1 2">
    <name type="scientific">Persea americana</name>
    <name type="common">Avocado</name>
    <dbReference type="NCBI Taxonomy" id="3435"/>
    <lineage>
        <taxon>Eukaryota</taxon>
        <taxon>Viridiplantae</taxon>
        <taxon>Streptophyta</taxon>
        <taxon>Embryophyta</taxon>
        <taxon>Tracheophyta</taxon>
        <taxon>Spermatophyta</taxon>
        <taxon>Magnoliopsida</taxon>
        <taxon>Magnoliidae</taxon>
        <taxon>Laurales</taxon>
        <taxon>Lauraceae</taxon>
        <taxon>Persea</taxon>
    </lineage>
</organism>
<dbReference type="EMBL" id="CM056810">
    <property type="protein sequence ID" value="KAJ8644866.1"/>
    <property type="molecule type" value="Genomic_DNA"/>
</dbReference>
<name>A0ACC2MGW8_PERAE</name>
<evidence type="ECO:0000313" key="1">
    <source>
        <dbReference type="EMBL" id="KAJ8644866.1"/>
    </source>
</evidence>
<proteinExistence type="predicted"/>
<dbReference type="Proteomes" id="UP001234297">
    <property type="component" value="Chromosome 2"/>
</dbReference>
<sequence length="195" mass="21311">MAATSPESYCPSTCPVDLFFDLDFALTTEEKPASGNPSPDSYVSGMPWDLSAAGICTVCMEEFGPGRGAKRMPCCHVYHDTCISTWLVIDRSCPLCRLPITAFFSIYSDIFSKIHTQELSFARELGFNLVFIGNTTLIGSQTDFARFQHSSPEREEPTVSIDAATISIAVVACPSPKRKTTLTVVAGPSPKRKKR</sequence>
<gene>
    <name evidence="1" type="ORF">MRB53_006614</name>
</gene>
<accession>A0ACC2MGW8</accession>
<comment type="caution">
    <text evidence="1">The sequence shown here is derived from an EMBL/GenBank/DDBJ whole genome shotgun (WGS) entry which is preliminary data.</text>
</comment>
<keyword evidence="2" id="KW-1185">Reference proteome</keyword>